<dbReference type="EMBL" id="JBHSAP010000018">
    <property type="protein sequence ID" value="MFC4077892.1"/>
    <property type="molecule type" value="Genomic_DNA"/>
</dbReference>
<dbReference type="RefSeq" id="WP_380705727.1">
    <property type="nucleotide sequence ID" value="NZ_JBHSAP010000018.1"/>
</dbReference>
<evidence type="ECO:0000256" key="1">
    <source>
        <dbReference type="SAM" id="MobiDB-lite"/>
    </source>
</evidence>
<comment type="caution">
    <text evidence="2">The sequence shown here is derived from an EMBL/GenBank/DDBJ whole genome shotgun (WGS) entry which is preliminary data.</text>
</comment>
<evidence type="ECO:0000313" key="3">
    <source>
        <dbReference type="Proteomes" id="UP001595843"/>
    </source>
</evidence>
<evidence type="ECO:0000313" key="2">
    <source>
        <dbReference type="EMBL" id="MFC4077892.1"/>
    </source>
</evidence>
<reference evidence="3" key="1">
    <citation type="journal article" date="2019" name="Int. J. Syst. Evol. Microbiol.">
        <title>The Global Catalogue of Microorganisms (GCM) 10K type strain sequencing project: providing services to taxonomists for standard genome sequencing and annotation.</title>
        <authorList>
            <consortium name="The Broad Institute Genomics Platform"/>
            <consortium name="The Broad Institute Genome Sequencing Center for Infectious Disease"/>
            <person name="Wu L."/>
            <person name="Ma J."/>
        </authorList>
    </citation>
    <scope>NUCLEOTIDE SEQUENCE [LARGE SCALE GENOMIC DNA]</scope>
    <source>
        <strain evidence="3">IBRC-M 10813</strain>
    </source>
</reference>
<proteinExistence type="predicted"/>
<gene>
    <name evidence="2" type="ORF">ACFOUO_13910</name>
</gene>
<dbReference type="Proteomes" id="UP001595843">
    <property type="component" value="Unassembled WGS sequence"/>
</dbReference>
<feature type="region of interest" description="Disordered" evidence="1">
    <location>
        <begin position="1"/>
        <end position="29"/>
    </location>
</feature>
<organism evidence="2 3">
    <name type="scientific">Salinithrix halophila</name>
    <dbReference type="NCBI Taxonomy" id="1485204"/>
    <lineage>
        <taxon>Bacteria</taxon>
        <taxon>Bacillati</taxon>
        <taxon>Bacillota</taxon>
        <taxon>Bacilli</taxon>
        <taxon>Bacillales</taxon>
        <taxon>Thermoactinomycetaceae</taxon>
        <taxon>Salinithrix</taxon>
    </lineage>
</organism>
<sequence length="60" mass="7277">MDFGHKDSKKDWKDDKDWKDRKRWDKKDKDNKCKNINITDIVIIIDVDGKKKRASRSSKR</sequence>
<name>A0ABV8JMB4_9BACL</name>
<accession>A0ABV8JMB4</accession>
<protein>
    <submittedName>
        <fullName evidence="2">Uncharacterized protein</fullName>
    </submittedName>
</protein>
<keyword evidence="3" id="KW-1185">Reference proteome</keyword>